<gene>
    <name evidence="9" type="ORF">BRAFLDRAFT_108983</name>
</gene>
<keyword evidence="3 7" id="KW-0812">Transmembrane</keyword>
<dbReference type="InParanoid" id="C3ZYN7"/>
<evidence type="ECO:0000313" key="9">
    <source>
        <dbReference type="EMBL" id="EEN42339.1"/>
    </source>
</evidence>
<feature type="domain" description="G-protein coupled receptors family 1 profile" evidence="8">
    <location>
        <begin position="72"/>
        <end position="347"/>
    </location>
</feature>
<evidence type="ECO:0000256" key="2">
    <source>
        <dbReference type="ARBA" id="ARBA00022475"/>
    </source>
</evidence>
<dbReference type="EMBL" id="GG666733">
    <property type="protein sequence ID" value="EEN42339.1"/>
    <property type="molecule type" value="Genomic_DNA"/>
</dbReference>
<feature type="transmembrane region" description="Helical" evidence="7">
    <location>
        <begin position="128"/>
        <end position="152"/>
    </location>
</feature>
<feature type="transmembrane region" description="Helical" evidence="7">
    <location>
        <begin position="213"/>
        <end position="240"/>
    </location>
</feature>
<dbReference type="AlphaFoldDB" id="C3ZYN7"/>
<evidence type="ECO:0000256" key="5">
    <source>
        <dbReference type="ARBA" id="ARBA00023136"/>
    </source>
</evidence>
<reference evidence="9" key="1">
    <citation type="journal article" date="2008" name="Nature">
        <title>The amphioxus genome and the evolution of the chordate karyotype.</title>
        <authorList>
            <consortium name="US DOE Joint Genome Institute (JGI-PGF)"/>
            <person name="Putnam N.H."/>
            <person name="Butts T."/>
            <person name="Ferrier D.E.K."/>
            <person name="Furlong R.F."/>
            <person name="Hellsten U."/>
            <person name="Kawashima T."/>
            <person name="Robinson-Rechavi M."/>
            <person name="Shoguchi E."/>
            <person name="Terry A."/>
            <person name="Yu J.-K."/>
            <person name="Benito-Gutierrez E.L."/>
            <person name="Dubchak I."/>
            <person name="Garcia-Fernandez J."/>
            <person name="Gibson-Brown J.J."/>
            <person name="Grigoriev I.V."/>
            <person name="Horton A.C."/>
            <person name="de Jong P.J."/>
            <person name="Jurka J."/>
            <person name="Kapitonov V.V."/>
            <person name="Kohara Y."/>
            <person name="Kuroki Y."/>
            <person name="Lindquist E."/>
            <person name="Lucas S."/>
            <person name="Osoegawa K."/>
            <person name="Pennacchio L.A."/>
            <person name="Salamov A.A."/>
            <person name="Satou Y."/>
            <person name="Sauka-Spengler T."/>
            <person name="Schmutz J."/>
            <person name="Shin-I T."/>
            <person name="Toyoda A."/>
            <person name="Bronner-Fraser M."/>
            <person name="Fujiyama A."/>
            <person name="Holland L.Z."/>
            <person name="Holland P.W.H."/>
            <person name="Satoh N."/>
            <person name="Rokhsar D.S."/>
        </authorList>
    </citation>
    <scope>NUCLEOTIDE SEQUENCE [LARGE SCALE GENOMIC DNA]</scope>
    <source>
        <strain evidence="9">S238N-H82</strain>
        <tissue evidence="9">Testes</tissue>
    </source>
</reference>
<dbReference type="PRINTS" id="PR00237">
    <property type="entry name" value="GPCRRHODOPSN"/>
</dbReference>
<dbReference type="Pfam" id="PF00001">
    <property type="entry name" value="7tm_1"/>
    <property type="match status" value="1"/>
</dbReference>
<dbReference type="Gene3D" id="1.20.1070.10">
    <property type="entry name" value="Rhodopsin 7-helix transmembrane proteins"/>
    <property type="match status" value="1"/>
</dbReference>
<feature type="region of interest" description="Disordered" evidence="6">
    <location>
        <begin position="378"/>
        <end position="418"/>
    </location>
</feature>
<protein>
    <recommendedName>
        <fullName evidence="8">G-protein coupled receptors family 1 profile domain-containing protein</fullName>
    </recommendedName>
</protein>
<sequence>MFNNSSDPWMLAEETSAPEFATLLSCYKWHLENNTASIAQVDEACSMHKDLVKLGTGTDIVFFLTGLMEIIANAVIILGIIGTKELRKALYFFLATLALSDVFAGIGLLYRTVGHVGHNQMYDFSVTYINFITFSQFTSASALSLLSVNNYVGVKYPIYFYTHAHSANMRAGVAMTVMWIVFCLFAFAPSMGWNCLHMGTLTTGTCPYYFPRAYTIMGACFLFLMCMVMLFTNISVYVAIRQREKRRLEQAGVPPGAPGENGPVQNMEGGVQPNNAAQEEAQRKYEARVYKSRTVMIYVVVAWVFWLLPLLLTAVCASHPGMCTPWIGGEMVFSFFSLNSLVNPIATLFRTEELRDAIWQKMTGIHQTLVTVIRGNRVDPQGDQAGTGPPHLQQGSAHGEGQNAPGLAPDGQPQVGNQHDIISNVLGTAGPENSRRGLGGEDLAIVEID</sequence>
<dbReference type="InterPro" id="IPR000276">
    <property type="entry name" value="GPCR_Rhodpsn"/>
</dbReference>
<keyword evidence="2" id="KW-1003">Cell membrane</keyword>
<accession>C3ZYN7</accession>
<dbReference type="SUPFAM" id="SSF81321">
    <property type="entry name" value="Family A G protein-coupled receptor-like"/>
    <property type="match status" value="1"/>
</dbReference>
<evidence type="ECO:0000256" key="4">
    <source>
        <dbReference type="ARBA" id="ARBA00022989"/>
    </source>
</evidence>
<feature type="transmembrane region" description="Helical" evidence="7">
    <location>
        <begin position="60"/>
        <end position="82"/>
    </location>
</feature>
<feature type="transmembrane region" description="Helical" evidence="7">
    <location>
        <begin position="89"/>
        <end position="108"/>
    </location>
</feature>
<dbReference type="PANTHER" id="PTHR22750">
    <property type="entry name" value="G-PROTEIN COUPLED RECEPTOR"/>
    <property type="match status" value="1"/>
</dbReference>
<dbReference type="GO" id="GO:0004930">
    <property type="term" value="F:G protein-coupled receptor activity"/>
    <property type="evidence" value="ECO:0007669"/>
    <property type="project" value="InterPro"/>
</dbReference>
<keyword evidence="4 7" id="KW-1133">Transmembrane helix</keyword>
<dbReference type="GO" id="GO:0005886">
    <property type="term" value="C:plasma membrane"/>
    <property type="evidence" value="ECO:0007669"/>
    <property type="project" value="UniProtKB-SubCell"/>
</dbReference>
<keyword evidence="5 7" id="KW-0472">Membrane</keyword>
<evidence type="ECO:0000256" key="6">
    <source>
        <dbReference type="SAM" id="MobiDB-lite"/>
    </source>
</evidence>
<feature type="region of interest" description="Disordered" evidence="6">
    <location>
        <begin position="251"/>
        <end position="271"/>
    </location>
</feature>
<comment type="subcellular location">
    <subcellularLocation>
        <location evidence="1">Cell membrane</location>
        <topology evidence="1">Multi-pass membrane protein</topology>
    </subcellularLocation>
</comment>
<name>C3ZYN7_BRAFL</name>
<proteinExistence type="predicted"/>
<dbReference type="PROSITE" id="PS50262">
    <property type="entry name" value="G_PROTEIN_RECEP_F1_2"/>
    <property type="match status" value="1"/>
</dbReference>
<dbReference type="InterPro" id="IPR017452">
    <property type="entry name" value="GPCR_Rhodpsn_7TM"/>
</dbReference>
<organism>
    <name type="scientific">Branchiostoma floridae</name>
    <name type="common">Florida lancelet</name>
    <name type="synonym">Amphioxus</name>
    <dbReference type="NCBI Taxonomy" id="7739"/>
    <lineage>
        <taxon>Eukaryota</taxon>
        <taxon>Metazoa</taxon>
        <taxon>Chordata</taxon>
        <taxon>Cephalochordata</taxon>
        <taxon>Leptocardii</taxon>
        <taxon>Amphioxiformes</taxon>
        <taxon>Branchiostomatidae</taxon>
        <taxon>Branchiostoma</taxon>
    </lineage>
</organism>
<feature type="transmembrane region" description="Helical" evidence="7">
    <location>
        <begin position="173"/>
        <end position="193"/>
    </location>
</feature>
<evidence type="ECO:0000256" key="1">
    <source>
        <dbReference type="ARBA" id="ARBA00004651"/>
    </source>
</evidence>
<evidence type="ECO:0000256" key="3">
    <source>
        <dbReference type="ARBA" id="ARBA00022692"/>
    </source>
</evidence>
<evidence type="ECO:0000256" key="7">
    <source>
        <dbReference type="SAM" id="Phobius"/>
    </source>
</evidence>
<feature type="transmembrane region" description="Helical" evidence="7">
    <location>
        <begin position="295"/>
        <end position="315"/>
    </location>
</feature>
<evidence type="ECO:0000259" key="8">
    <source>
        <dbReference type="PROSITE" id="PS50262"/>
    </source>
</evidence>